<evidence type="ECO:0000313" key="2">
    <source>
        <dbReference type="Proteomes" id="UP000499080"/>
    </source>
</evidence>
<keyword evidence="2" id="KW-1185">Reference proteome</keyword>
<proteinExistence type="predicted"/>
<dbReference type="AlphaFoldDB" id="A0A4Y2N1T1"/>
<organism evidence="1 2">
    <name type="scientific">Araneus ventricosus</name>
    <name type="common">Orbweaver spider</name>
    <name type="synonym">Epeira ventricosa</name>
    <dbReference type="NCBI Taxonomy" id="182803"/>
    <lineage>
        <taxon>Eukaryota</taxon>
        <taxon>Metazoa</taxon>
        <taxon>Ecdysozoa</taxon>
        <taxon>Arthropoda</taxon>
        <taxon>Chelicerata</taxon>
        <taxon>Arachnida</taxon>
        <taxon>Araneae</taxon>
        <taxon>Araneomorphae</taxon>
        <taxon>Entelegynae</taxon>
        <taxon>Araneoidea</taxon>
        <taxon>Araneidae</taxon>
        <taxon>Araneus</taxon>
    </lineage>
</organism>
<comment type="caution">
    <text evidence="1">The sequence shown here is derived from an EMBL/GenBank/DDBJ whole genome shotgun (WGS) entry which is preliminary data.</text>
</comment>
<reference evidence="1 2" key="1">
    <citation type="journal article" date="2019" name="Sci. Rep.">
        <title>Orb-weaving spider Araneus ventricosus genome elucidates the spidroin gene catalogue.</title>
        <authorList>
            <person name="Kono N."/>
            <person name="Nakamura H."/>
            <person name="Ohtoshi R."/>
            <person name="Moran D.A.P."/>
            <person name="Shinohara A."/>
            <person name="Yoshida Y."/>
            <person name="Fujiwara M."/>
            <person name="Mori M."/>
            <person name="Tomita M."/>
            <person name="Arakawa K."/>
        </authorList>
    </citation>
    <scope>NUCLEOTIDE SEQUENCE [LARGE SCALE GENOMIC DNA]</scope>
</reference>
<accession>A0A4Y2N1T1</accession>
<name>A0A4Y2N1T1_ARAVE</name>
<sequence length="93" mass="10698">MCVVINDTERWPTSQHQASDTNFLTSNKLPENIKAGYKMRPSCWTYIPNPPAHANVFWTQLKILLADTGLAPVVQKSDMRKHRLHPNRKVCQL</sequence>
<evidence type="ECO:0000313" key="1">
    <source>
        <dbReference type="EMBL" id="GBN33295.1"/>
    </source>
</evidence>
<gene>
    <name evidence="1" type="ORF">AVEN_267679_1</name>
</gene>
<dbReference type="Proteomes" id="UP000499080">
    <property type="component" value="Unassembled WGS sequence"/>
</dbReference>
<dbReference type="EMBL" id="BGPR01008360">
    <property type="protein sequence ID" value="GBN33295.1"/>
    <property type="molecule type" value="Genomic_DNA"/>
</dbReference>
<protein>
    <submittedName>
        <fullName evidence="1">Uncharacterized protein</fullName>
    </submittedName>
</protein>